<evidence type="ECO:0000313" key="1">
    <source>
        <dbReference type="EMBL" id="KQB43585.1"/>
    </source>
</evidence>
<dbReference type="PATRIC" id="fig|362413.3.peg.76"/>
<dbReference type="EMBL" id="JRLF01000001">
    <property type="protein sequence ID" value="KQB43585.1"/>
    <property type="molecule type" value="Genomic_DNA"/>
</dbReference>
<name>A0A0Q0SFP7_9FLAO</name>
<protein>
    <submittedName>
        <fullName evidence="1">Uncharacterized protein</fullName>
    </submittedName>
</protein>
<evidence type="ECO:0000313" key="2">
    <source>
        <dbReference type="Proteomes" id="UP000050443"/>
    </source>
</evidence>
<dbReference type="Proteomes" id="UP000050443">
    <property type="component" value="Unassembled WGS sequence"/>
</dbReference>
<proteinExistence type="predicted"/>
<dbReference type="STRING" id="362413.RC62_75"/>
<dbReference type="AlphaFoldDB" id="A0A0Q0SFP7"/>
<accession>A0A0Q0SFP7</accession>
<gene>
    <name evidence="1" type="ORF">RC62_75</name>
</gene>
<comment type="caution">
    <text evidence="1">The sequence shown here is derived from an EMBL/GenBank/DDBJ whole genome shotgun (WGS) entry which is preliminary data.</text>
</comment>
<reference evidence="1 2" key="1">
    <citation type="submission" date="2014-09" db="EMBL/GenBank/DDBJ databases">
        <title>Genome sequence of Flavobacterium aquidurense RC62.</title>
        <authorList>
            <person name="Kim J.F."/>
            <person name="Kwak M.-J."/>
        </authorList>
    </citation>
    <scope>NUCLEOTIDE SEQUENCE [LARGE SCALE GENOMIC DNA]</scope>
    <source>
        <strain evidence="1 2">RC62</strain>
    </source>
</reference>
<organism evidence="1 2">
    <name type="scientific">Flavobacterium aquidurense</name>
    <dbReference type="NCBI Taxonomy" id="362413"/>
    <lineage>
        <taxon>Bacteria</taxon>
        <taxon>Pseudomonadati</taxon>
        <taxon>Bacteroidota</taxon>
        <taxon>Flavobacteriia</taxon>
        <taxon>Flavobacteriales</taxon>
        <taxon>Flavobacteriaceae</taxon>
        <taxon>Flavobacterium</taxon>
    </lineage>
</organism>
<sequence length="38" mass="4419">MDIAIINPIDQKINSKAFVWEFCNRKEGIIKVSQKIDL</sequence>